<evidence type="ECO:0000259" key="8">
    <source>
        <dbReference type="Pfam" id="PF04290"/>
    </source>
</evidence>
<feature type="transmembrane region" description="Helical" evidence="7">
    <location>
        <begin position="96"/>
        <end position="117"/>
    </location>
</feature>
<comment type="caution">
    <text evidence="7">Lacks conserved residue(s) required for the propagation of feature annotation.</text>
</comment>
<name>A0ABS9AK66_9GAMM</name>
<evidence type="ECO:0000256" key="7">
    <source>
        <dbReference type="RuleBase" id="RU369079"/>
    </source>
</evidence>
<comment type="subcellular location">
    <subcellularLocation>
        <location evidence="7">Cell inner membrane</location>
        <topology evidence="7">Multi-pass membrane protein</topology>
    </subcellularLocation>
    <subcellularLocation>
        <location evidence="1">Cell membrane</location>
        <topology evidence="1">Multi-pass membrane protein</topology>
    </subcellularLocation>
</comment>
<evidence type="ECO:0000313" key="10">
    <source>
        <dbReference type="Proteomes" id="UP001320122"/>
    </source>
</evidence>
<comment type="subunit">
    <text evidence="7">The complex comprises the extracytoplasmic solute receptor protein and the two transmembrane proteins.</text>
</comment>
<sequence length="174" mass="18354">MQALSFVSRQLARLCLLVAGLALLGLMGVTIVDVLLRLVFRLSGGALNWSVIGSVELVRYLLMFSLLAAMAASVERSQVVVEAFSHGLSPALKERLGGIFLIGFVVLGAVMAVGLWQEASIASQRGQVTQDLRIPMAPIYQFGAVLCALLALRSLVHAALGTLFATEGGGVHHG</sequence>
<reference evidence="9 10" key="1">
    <citation type="journal article" date="2021" name="Front. Microbiol.">
        <title>Aerobic Denitrification and Heterotrophic Sulfur Oxidation in the Genus Halomonas Revealed by Six Novel Species Characterizations and Genome-Based Analysis.</title>
        <authorList>
            <person name="Wang L."/>
            <person name="Shao Z."/>
        </authorList>
    </citation>
    <scope>NUCLEOTIDE SEQUENCE [LARGE SCALE GENOMIC DNA]</scope>
    <source>
        <strain evidence="9 10">MCCC 1A11036</strain>
    </source>
</reference>
<dbReference type="RefSeq" id="WP_234275344.1">
    <property type="nucleotide sequence ID" value="NZ_JABFTT010000016.1"/>
</dbReference>
<evidence type="ECO:0000256" key="2">
    <source>
        <dbReference type="ARBA" id="ARBA00022448"/>
    </source>
</evidence>
<comment type="caution">
    <text evidence="9">The sequence shown here is derived from an EMBL/GenBank/DDBJ whole genome shotgun (WGS) entry which is preliminary data.</text>
</comment>
<evidence type="ECO:0000256" key="4">
    <source>
        <dbReference type="ARBA" id="ARBA00022692"/>
    </source>
</evidence>
<keyword evidence="3" id="KW-1003">Cell membrane</keyword>
<dbReference type="Proteomes" id="UP001320122">
    <property type="component" value="Unassembled WGS sequence"/>
</dbReference>
<organism evidence="9 10">
    <name type="scientific">Billgrantia zhangzhouensis</name>
    <dbReference type="NCBI Taxonomy" id="2733481"/>
    <lineage>
        <taxon>Bacteria</taxon>
        <taxon>Pseudomonadati</taxon>
        <taxon>Pseudomonadota</taxon>
        <taxon>Gammaproteobacteria</taxon>
        <taxon>Oceanospirillales</taxon>
        <taxon>Halomonadaceae</taxon>
        <taxon>Billgrantia</taxon>
    </lineage>
</organism>
<keyword evidence="2 7" id="KW-0813">Transport</keyword>
<evidence type="ECO:0000256" key="6">
    <source>
        <dbReference type="ARBA" id="ARBA00023136"/>
    </source>
</evidence>
<dbReference type="InterPro" id="IPR055348">
    <property type="entry name" value="DctQ"/>
</dbReference>
<protein>
    <recommendedName>
        <fullName evidence="7">TRAP transporter small permease protein</fullName>
    </recommendedName>
</protein>
<gene>
    <name evidence="9" type="ORF">HOP51_18365</name>
</gene>
<evidence type="ECO:0000313" key="9">
    <source>
        <dbReference type="EMBL" id="MCE8022057.1"/>
    </source>
</evidence>
<comment type="function">
    <text evidence="7">Part of the tripartite ATP-independent periplasmic (TRAP) transport system.</text>
</comment>
<evidence type="ECO:0000256" key="1">
    <source>
        <dbReference type="ARBA" id="ARBA00004651"/>
    </source>
</evidence>
<keyword evidence="7" id="KW-0997">Cell inner membrane</keyword>
<keyword evidence="10" id="KW-1185">Reference proteome</keyword>
<keyword evidence="6 7" id="KW-0472">Membrane</keyword>
<comment type="similarity">
    <text evidence="7">Belongs to the TRAP transporter small permease family.</text>
</comment>
<feature type="transmembrane region" description="Helical" evidence="7">
    <location>
        <begin position="12"/>
        <end position="37"/>
    </location>
</feature>
<keyword evidence="4 7" id="KW-0812">Transmembrane</keyword>
<feature type="transmembrane region" description="Helical" evidence="7">
    <location>
        <begin position="137"/>
        <end position="156"/>
    </location>
</feature>
<dbReference type="EMBL" id="JABFTT010000016">
    <property type="protein sequence ID" value="MCE8022057.1"/>
    <property type="molecule type" value="Genomic_DNA"/>
</dbReference>
<feature type="domain" description="Tripartite ATP-independent periplasmic transporters DctQ component" evidence="8">
    <location>
        <begin position="26"/>
        <end position="158"/>
    </location>
</feature>
<dbReference type="Pfam" id="PF04290">
    <property type="entry name" value="DctQ"/>
    <property type="match status" value="1"/>
</dbReference>
<proteinExistence type="inferred from homology"/>
<evidence type="ECO:0000256" key="5">
    <source>
        <dbReference type="ARBA" id="ARBA00022989"/>
    </source>
</evidence>
<evidence type="ECO:0000256" key="3">
    <source>
        <dbReference type="ARBA" id="ARBA00022475"/>
    </source>
</evidence>
<keyword evidence="5 7" id="KW-1133">Transmembrane helix</keyword>
<accession>A0ABS9AK66</accession>